<dbReference type="SMART" id="SM00953">
    <property type="entry name" value="RES"/>
    <property type="match status" value="1"/>
</dbReference>
<dbReference type="EMBL" id="VITF01000014">
    <property type="protein sequence ID" value="TWA62484.1"/>
    <property type="molecule type" value="Genomic_DNA"/>
</dbReference>
<protein>
    <submittedName>
        <fullName evidence="2">RES domain-containing protein</fullName>
    </submittedName>
</protein>
<name>A0A560AQ30_AZOBR</name>
<evidence type="ECO:0000313" key="3">
    <source>
        <dbReference type="Proteomes" id="UP000316083"/>
    </source>
</evidence>
<evidence type="ECO:0000313" key="2">
    <source>
        <dbReference type="EMBL" id="TWA62484.1"/>
    </source>
</evidence>
<organism evidence="2 3">
    <name type="scientific">Azospirillum brasilense</name>
    <dbReference type="NCBI Taxonomy" id="192"/>
    <lineage>
        <taxon>Bacteria</taxon>
        <taxon>Pseudomonadati</taxon>
        <taxon>Pseudomonadota</taxon>
        <taxon>Alphaproteobacteria</taxon>
        <taxon>Rhodospirillales</taxon>
        <taxon>Azospirillaceae</taxon>
        <taxon>Azospirillum</taxon>
    </lineage>
</organism>
<proteinExistence type="predicted"/>
<dbReference type="RefSeq" id="WP_145678939.1">
    <property type="nucleotide sequence ID" value="NZ_VITF01000014.1"/>
</dbReference>
<evidence type="ECO:0000259" key="1">
    <source>
        <dbReference type="SMART" id="SM00953"/>
    </source>
</evidence>
<comment type="caution">
    <text evidence="2">The sequence shown here is derived from an EMBL/GenBank/DDBJ whole genome shotgun (WGS) entry which is preliminary data.</text>
</comment>
<accession>A0A560AQ30</accession>
<dbReference type="InterPro" id="IPR014914">
    <property type="entry name" value="RES_dom"/>
</dbReference>
<gene>
    <name evidence="2" type="ORF">FBZ82_1143</name>
</gene>
<dbReference type="Pfam" id="PF08808">
    <property type="entry name" value="RES"/>
    <property type="match status" value="1"/>
</dbReference>
<sequence>MIAFRIAGANHPVFDGTGAELHGGRWNSRGRRVIYGGESFAICMLERLVYTAIGRAPVNDRFVSISIPDDVVETVDPAHVPGWDEPGYAAARACGDRWFDEGRSAVLLVPSAVTAIDRNIIINQRHPDAARITVSAEQPVRWDPRLFSRPR</sequence>
<dbReference type="Proteomes" id="UP000316083">
    <property type="component" value="Unassembled WGS sequence"/>
</dbReference>
<dbReference type="AlphaFoldDB" id="A0A560AQ30"/>
<reference evidence="2 3" key="1">
    <citation type="submission" date="2019-06" db="EMBL/GenBank/DDBJ databases">
        <title>Genomic Encyclopedia of Type Strains, Phase IV (KMG-V): Genome sequencing to study the core and pangenomes of soil and plant-associated prokaryotes.</title>
        <authorList>
            <person name="Whitman W."/>
        </authorList>
    </citation>
    <scope>NUCLEOTIDE SEQUENCE [LARGE SCALE GENOMIC DNA]</scope>
    <source>
        <strain evidence="2 3">BR 11796</strain>
    </source>
</reference>
<feature type="domain" description="RES" evidence="1">
    <location>
        <begin position="13"/>
        <end position="136"/>
    </location>
</feature>